<reference evidence="11" key="1">
    <citation type="submission" date="2022-11" db="UniProtKB">
        <authorList>
            <consortium name="WormBaseParasite"/>
        </authorList>
    </citation>
    <scope>IDENTIFICATION</scope>
</reference>
<dbReference type="Pfam" id="PF04193">
    <property type="entry name" value="PQ-loop"/>
    <property type="match status" value="2"/>
</dbReference>
<dbReference type="Gene3D" id="1.20.1280.290">
    <property type="match status" value="2"/>
</dbReference>
<organism evidence="10 11">
    <name type="scientific">Acrobeloides nanus</name>
    <dbReference type="NCBI Taxonomy" id="290746"/>
    <lineage>
        <taxon>Eukaryota</taxon>
        <taxon>Metazoa</taxon>
        <taxon>Ecdysozoa</taxon>
        <taxon>Nematoda</taxon>
        <taxon>Chromadorea</taxon>
        <taxon>Rhabditida</taxon>
        <taxon>Tylenchina</taxon>
        <taxon>Cephalobomorpha</taxon>
        <taxon>Cephaloboidea</taxon>
        <taxon>Cephalobidae</taxon>
        <taxon>Acrobeloides</taxon>
    </lineage>
</organism>
<evidence type="ECO:0000256" key="9">
    <source>
        <dbReference type="SAM" id="Phobius"/>
    </source>
</evidence>
<dbReference type="GO" id="GO:0015184">
    <property type="term" value="F:L-cystine transmembrane transporter activity"/>
    <property type="evidence" value="ECO:0007669"/>
    <property type="project" value="TreeGrafter"/>
</dbReference>
<sequence length="377" mass="42965">MPISFEPAKLSIVNGHTKEIKIVYNEPLNDLLHLNFHSLPDLILEPNEVLFGKNKTEIIVSVTGIAVTSLTYIDINECAFIHDPDQSCPFNKSEIYAQVEVVNSQILTGLIIVTGWIYFIAWSLSFYPQIILIFELKSAEGVNFDFLVLNVIGHVGYTAYNLLMYFNHDIQSLYLAEHPRKLNPVLFNDVLFATHSLFASTFTLIQCLCYEMIRKNKKIAVSPEIPSEKKSKDPEVASEPRPLLSYTCIALSTALVLFAFVSLVLSFFNMINWLQLIDNLSLVKTIVTLCKYMPQVLFNYRRKSTLGWSIGRIFYDFTGGTMSITQMALQASNTNDWSGFLGNPWKVGIGLFSVIFDIIFIIQHYIIYKQPRKEIKK</sequence>
<dbReference type="GO" id="GO:0012505">
    <property type="term" value="C:endomembrane system"/>
    <property type="evidence" value="ECO:0007669"/>
    <property type="project" value="UniProtKB-SubCell"/>
</dbReference>
<accession>A0A914CBP5</accession>
<name>A0A914CBP5_9BILA</name>
<evidence type="ECO:0000313" key="10">
    <source>
        <dbReference type="Proteomes" id="UP000887540"/>
    </source>
</evidence>
<dbReference type="Proteomes" id="UP000887540">
    <property type="component" value="Unplaced"/>
</dbReference>
<evidence type="ECO:0000256" key="2">
    <source>
        <dbReference type="ARBA" id="ARBA00006855"/>
    </source>
</evidence>
<keyword evidence="7 9" id="KW-0472">Membrane</keyword>
<comment type="catalytic activity">
    <reaction evidence="8">
        <text>L-cystine(out) + H(+)(out) = L-cystine(in) + H(+)(in)</text>
        <dbReference type="Rhea" id="RHEA:66172"/>
        <dbReference type="ChEBI" id="CHEBI:15378"/>
        <dbReference type="ChEBI" id="CHEBI:35491"/>
    </reaction>
    <physiologicalReaction direction="left-to-right" evidence="8">
        <dbReference type="Rhea" id="RHEA:66173"/>
    </physiologicalReaction>
</comment>
<keyword evidence="5" id="KW-0677">Repeat</keyword>
<dbReference type="PANTHER" id="PTHR13131">
    <property type="entry name" value="CYSTINOSIN"/>
    <property type="match status" value="1"/>
</dbReference>
<feature type="transmembrane region" description="Helical" evidence="9">
    <location>
        <begin position="186"/>
        <end position="210"/>
    </location>
</feature>
<comment type="subcellular location">
    <subcellularLocation>
        <location evidence="1">Endomembrane system</location>
        <topology evidence="1">Multi-pass membrane protein</topology>
    </subcellularLocation>
</comment>
<keyword evidence="10" id="KW-1185">Reference proteome</keyword>
<evidence type="ECO:0000256" key="6">
    <source>
        <dbReference type="ARBA" id="ARBA00022989"/>
    </source>
</evidence>
<comment type="similarity">
    <text evidence="2">Belongs to the cystinosin family.</text>
</comment>
<keyword evidence="3" id="KW-0813">Transport</keyword>
<keyword evidence="6 9" id="KW-1133">Transmembrane helix</keyword>
<evidence type="ECO:0000313" key="11">
    <source>
        <dbReference type="WBParaSite" id="ACRNAN_Path_777.g2927.t1"/>
    </source>
</evidence>
<feature type="transmembrane region" description="Helical" evidence="9">
    <location>
        <begin position="243"/>
        <end position="267"/>
    </location>
</feature>
<evidence type="ECO:0000256" key="4">
    <source>
        <dbReference type="ARBA" id="ARBA00022692"/>
    </source>
</evidence>
<dbReference type="SMART" id="SM00679">
    <property type="entry name" value="CTNS"/>
    <property type="match status" value="2"/>
</dbReference>
<dbReference type="AlphaFoldDB" id="A0A914CBP5"/>
<dbReference type="WBParaSite" id="ACRNAN_Path_777.g2927.t1">
    <property type="protein sequence ID" value="ACRNAN_Path_777.g2927.t1"/>
    <property type="gene ID" value="ACRNAN_Path_777.g2927"/>
</dbReference>
<evidence type="ECO:0000256" key="8">
    <source>
        <dbReference type="ARBA" id="ARBA00048473"/>
    </source>
</evidence>
<evidence type="ECO:0000256" key="7">
    <source>
        <dbReference type="ARBA" id="ARBA00023136"/>
    </source>
</evidence>
<dbReference type="InterPro" id="IPR006603">
    <property type="entry name" value="PQ-loop_rpt"/>
</dbReference>
<dbReference type="InterPro" id="IPR005282">
    <property type="entry name" value="LC_transporter"/>
</dbReference>
<evidence type="ECO:0000256" key="1">
    <source>
        <dbReference type="ARBA" id="ARBA00004127"/>
    </source>
</evidence>
<feature type="transmembrane region" description="Helical" evidence="9">
    <location>
        <begin position="106"/>
        <end position="134"/>
    </location>
</feature>
<evidence type="ECO:0000256" key="5">
    <source>
        <dbReference type="ARBA" id="ARBA00022737"/>
    </source>
</evidence>
<evidence type="ECO:0000256" key="3">
    <source>
        <dbReference type="ARBA" id="ARBA00022448"/>
    </source>
</evidence>
<dbReference type="GO" id="GO:0005765">
    <property type="term" value="C:lysosomal membrane"/>
    <property type="evidence" value="ECO:0007669"/>
    <property type="project" value="TreeGrafter"/>
</dbReference>
<feature type="transmembrane region" description="Helical" evidence="9">
    <location>
        <begin position="349"/>
        <end position="368"/>
    </location>
</feature>
<dbReference type="PANTHER" id="PTHR13131:SF5">
    <property type="entry name" value="CYSTINOSIN"/>
    <property type="match status" value="1"/>
</dbReference>
<keyword evidence="4 9" id="KW-0812">Transmembrane</keyword>
<dbReference type="NCBIfam" id="TIGR00951">
    <property type="entry name" value="2A43"/>
    <property type="match status" value="1"/>
</dbReference>
<feature type="transmembrane region" description="Helical" evidence="9">
    <location>
        <begin position="146"/>
        <end position="166"/>
    </location>
</feature>
<protein>
    <submittedName>
        <fullName evidence="11">Cystinosin</fullName>
    </submittedName>
</protein>
<proteinExistence type="inferred from homology"/>